<dbReference type="InterPro" id="IPR000847">
    <property type="entry name" value="LysR_HTH_N"/>
</dbReference>
<evidence type="ECO:0000256" key="4">
    <source>
        <dbReference type="ARBA" id="ARBA00023163"/>
    </source>
</evidence>
<keyword evidence="2" id="KW-0805">Transcription regulation</keyword>
<organism evidence="6 7">
    <name type="scientific">Kribbella rubisoli</name>
    <dbReference type="NCBI Taxonomy" id="3075929"/>
    <lineage>
        <taxon>Bacteria</taxon>
        <taxon>Bacillati</taxon>
        <taxon>Actinomycetota</taxon>
        <taxon>Actinomycetes</taxon>
        <taxon>Propionibacteriales</taxon>
        <taxon>Kribbellaceae</taxon>
        <taxon>Kribbella</taxon>
    </lineage>
</organism>
<dbReference type="GO" id="GO:0003677">
    <property type="term" value="F:DNA binding"/>
    <property type="evidence" value="ECO:0007669"/>
    <property type="project" value="UniProtKB-KW"/>
</dbReference>
<evidence type="ECO:0000313" key="7">
    <source>
        <dbReference type="Proteomes" id="UP000292027"/>
    </source>
</evidence>
<dbReference type="SUPFAM" id="SSF53850">
    <property type="entry name" value="Periplasmic binding protein-like II"/>
    <property type="match status" value="1"/>
</dbReference>
<dbReference type="PANTHER" id="PTHR30346:SF0">
    <property type="entry name" value="HCA OPERON TRANSCRIPTIONAL ACTIVATOR HCAR"/>
    <property type="match status" value="1"/>
</dbReference>
<dbReference type="EMBL" id="SHKR01000018">
    <property type="protein sequence ID" value="RZU01640.1"/>
    <property type="molecule type" value="Genomic_DNA"/>
</dbReference>
<accession>A0A4Q7VY54</accession>
<dbReference type="SUPFAM" id="SSF46785">
    <property type="entry name" value="Winged helix' DNA-binding domain"/>
    <property type="match status" value="1"/>
</dbReference>
<dbReference type="GO" id="GO:0003700">
    <property type="term" value="F:DNA-binding transcription factor activity"/>
    <property type="evidence" value="ECO:0007669"/>
    <property type="project" value="InterPro"/>
</dbReference>
<dbReference type="Pfam" id="PF03466">
    <property type="entry name" value="LysR_substrate"/>
    <property type="match status" value="1"/>
</dbReference>
<comment type="similarity">
    <text evidence="1">Belongs to the LysR transcriptional regulatory family.</text>
</comment>
<reference evidence="6 7" key="1">
    <citation type="journal article" date="2015" name="Stand. Genomic Sci.">
        <title>Genomic Encyclopedia of Bacterial and Archaeal Type Strains, Phase III: the genomes of soil and plant-associated and newly described type strains.</title>
        <authorList>
            <person name="Whitman W.B."/>
            <person name="Woyke T."/>
            <person name="Klenk H.P."/>
            <person name="Zhou Y."/>
            <person name="Lilburn T.G."/>
            <person name="Beck B.J."/>
            <person name="De Vos P."/>
            <person name="Vandamme P."/>
            <person name="Eisen J.A."/>
            <person name="Garrity G."/>
            <person name="Hugenholtz P."/>
            <person name="Kyrpides N.C."/>
        </authorList>
    </citation>
    <scope>NUCLEOTIDE SEQUENCE [LARGE SCALE GENOMIC DNA]</scope>
    <source>
        <strain evidence="6 7">VKM Ac-2540</strain>
    </source>
</reference>
<dbReference type="GO" id="GO:0032993">
    <property type="term" value="C:protein-DNA complex"/>
    <property type="evidence" value="ECO:0007669"/>
    <property type="project" value="TreeGrafter"/>
</dbReference>
<dbReference type="PROSITE" id="PS50931">
    <property type="entry name" value="HTH_LYSR"/>
    <property type="match status" value="1"/>
</dbReference>
<dbReference type="PRINTS" id="PR00039">
    <property type="entry name" value="HTHLYSR"/>
</dbReference>
<dbReference type="Pfam" id="PF00126">
    <property type="entry name" value="HTH_1"/>
    <property type="match status" value="1"/>
</dbReference>
<keyword evidence="4" id="KW-0804">Transcription</keyword>
<evidence type="ECO:0000256" key="1">
    <source>
        <dbReference type="ARBA" id="ARBA00009437"/>
    </source>
</evidence>
<dbReference type="PANTHER" id="PTHR30346">
    <property type="entry name" value="TRANSCRIPTIONAL DUAL REGULATOR HCAR-RELATED"/>
    <property type="match status" value="1"/>
</dbReference>
<proteinExistence type="inferred from homology"/>
<gene>
    <name evidence="6" type="ORF">EV645_7735</name>
</gene>
<protein>
    <submittedName>
        <fullName evidence="6">DNA-binding transcriptional LysR family regulator</fullName>
    </submittedName>
</protein>
<dbReference type="FunFam" id="1.10.10.10:FF:000001">
    <property type="entry name" value="LysR family transcriptional regulator"/>
    <property type="match status" value="1"/>
</dbReference>
<dbReference type="InterPro" id="IPR036388">
    <property type="entry name" value="WH-like_DNA-bd_sf"/>
</dbReference>
<evidence type="ECO:0000313" key="6">
    <source>
        <dbReference type="EMBL" id="RZU01640.1"/>
    </source>
</evidence>
<feature type="domain" description="HTH lysR-type" evidence="5">
    <location>
        <begin position="14"/>
        <end position="71"/>
    </location>
</feature>
<dbReference type="Gene3D" id="3.40.190.10">
    <property type="entry name" value="Periplasmic binding protein-like II"/>
    <property type="match status" value="2"/>
</dbReference>
<keyword evidence="3 6" id="KW-0238">DNA-binding</keyword>
<comment type="caution">
    <text evidence="6">The sequence shown here is derived from an EMBL/GenBank/DDBJ whole genome shotgun (WGS) entry which is preliminary data.</text>
</comment>
<dbReference type="InterPro" id="IPR005119">
    <property type="entry name" value="LysR_subst-bd"/>
</dbReference>
<dbReference type="Proteomes" id="UP000292027">
    <property type="component" value="Unassembled WGS sequence"/>
</dbReference>
<evidence type="ECO:0000256" key="2">
    <source>
        <dbReference type="ARBA" id="ARBA00023015"/>
    </source>
</evidence>
<dbReference type="InterPro" id="IPR036390">
    <property type="entry name" value="WH_DNA-bd_sf"/>
</dbReference>
<keyword evidence="7" id="KW-1185">Reference proteome</keyword>
<sequence>MQPAVDLYAGVMDLELRHLRCLVAIVDNGTFTDAAIELGISQAAVSRSLLALEQRLGVRLLHRTSRSITPTTAGVQVLARARQILAEIDVLVTEATSGHTRLRVGHAWSAFGRHTTEFQRRWAAAYPEVELQLIRTNTATGGLTEGLCDLAVVRTHLDFSRFGCVLLTQEPRYCVLPADDALARKRSLTLAQIADRTIVIDRRTGSTTIELWPEHARPRIELTHDVDDWLAAIASGRCVGVTPQATTTQYRRDGVVYRPLRDAPPVDVHLIWHREDPHPATQAAVGLLTTLYKKSSA</sequence>
<dbReference type="AlphaFoldDB" id="A0A4Q7VY54"/>
<name>A0A4Q7VY54_9ACTN</name>
<dbReference type="CDD" id="cd08414">
    <property type="entry name" value="PBP2_LTTR_aromatics_like"/>
    <property type="match status" value="1"/>
</dbReference>
<evidence type="ECO:0000259" key="5">
    <source>
        <dbReference type="PROSITE" id="PS50931"/>
    </source>
</evidence>
<evidence type="ECO:0000256" key="3">
    <source>
        <dbReference type="ARBA" id="ARBA00023125"/>
    </source>
</evidence>
<dbReference type="Gene3D" id="1.10.10.10">
    <property type="entry name" value="Winged helix-like DNA-binding domain superfamily/Winged helix DNA-binding domain"/>
    <property type="match status" value="1"/>
</dbReference>